<accession>A0AAN7GN24</accession>
<protein>
    <submittedName>
        <fullName evidence="1">Uncharacterized protein</fullName>
    </submittedName>
</protein>
<dbReference type="PANTHER" id="PTHR34126">
    <property type="entry name" value="PEROXISOME BIOGENESIS PROTEIN 22"/>
    <property type="match status" value="1"/>
</dbReference>
<dbReference type="PANTHER" id="PTHR34126:SF1">
    <property type="entry name" value="PEROXISOME BIOGENESIS PROTEIN 22"/>
    <property type="match status" value="1"/>
</dbReference>
<dbReference type="AlphaFoldDB" id="A0AAN7GN24"/>
<evidence type="ECO:0000313" key="1">
    <source>
        <dbReference type="EMBL" id="KAK4749780.1"/>
    </source>
</evidence>
<evidence type="ECO:0000313" key="2">
    <source>
        <dbReference type="Proteomes" id="UP001345219"/>
    </source>
</evidence>
<dbReference type="InterPro" id="IPR037485">
    <property type="entry name" value="PEX22"/>
</dbReference>
<organism evidence="1 2">
    <name type="scientific">Trapa incisa</name>
    <dbReference type="NCBI Taxonomy" id="236973"/>
    <lineage>
        <taxon>Eukaryota</taxon>
        <taxon>Viridiplantae</taxon>
        <taxon>Streptophyta</taxon>
        <taxon>Embryophyta</taxon>
        <taxon>Tracheophyta</taxon>
        <taxon>Spermatophyta</taxon>
        <taxon>Magnoliopsida</taxon>
        <taxon>eudicotyledons</taxon>
        <taxon>Gunneridae</taxon>
        <taxon>Pentapetalae</taxon>
        <taxon>rosids</taxon>
        <taxon>malvids</taxon>
        <taxon>Myrtales</taxon>
        <taxon>Lythraceae</taxon>
        <taxon>Trapa</taxon>
    </lineage>
</organism>
<dbReference type="Proteomes" id="UP001345219">
    <property type="component" value="Chromosome 21"/>
</dbReference>
<dbReference type="EMBL" id="JAXIOK010000018">
    <property type="protein sequence ID" value="KAK4749780.1"/>
    <property type="molecule type" value="Genomic_DNA"/>
</dbReference>
<proteinExistence type="predicted"/>
<gene>
    <name evidence="1" type="ORF">SAY87_027229</name>
</gene>
<dbReference type="Pfam" id="PF22978">
    <property type="entry name" value="HAD_Pex22"/>
    <property type="match status" value="1"/>
</dbReference>
<keyword evidence="2" id="KW-1185">Reference proteome</keyword>
<name>A0AAN7GN24_9MYRT</name>
<sequence length="166" mass="19007">MEHSRCCTVRQYPGYEAETTSDQVIEPLPVSNLPILGQIVRQKLSEGRKKKVLLALEDAGIFTPRCLVKDNVPFCSTENGRSSFVWQLEPDWHIHTNPEVIYQLADVGIIYAAAALFNGQTMKHQLFDFYNDLPSYKKEEAEKVTDPILDALGEEYSVNWEEPFHF</sequence>
<reference evidence="1 2" key="1">
    <citation type="journal article" date="2023" name="Hortic Res">
        <title>Pangenome of water caltrop reveals structural variations and asymmetric subgenome divergence after allopolyploidization.</title>
        <authorList>
            <person name="Zhang X."/>
            <person name="Chen Y."/>
            <person name="Wang L."/>
            <person name="Yuan Y."/>
            <person name="Fang M."/>
            <person name="Shi L."/>
            <person name="Lu R."/>
            <person name="Comes H.P."/>
            <person name="Ma Y."/>
            <person name="Chen Y."/>
            <person name="Huang G."/>
            <person name="Zhou Y."/>
            <person name="Zheng Z."/>
            <person name="Qiu Y."/>
        </authorList>
    </citation>
    <scope>NUCLEOTIDE SEQUENCE [LARGE SCALE GENOMIC DNA]</scope>
    <source>
        <tissue evidence="1">Roots</tissue>
    </source>
</reference>
<dbReference type="GO" id="GO:0007031">
    <property type="term" value="P:peroxisome organization"/>
    <property type="evidence" value="ECO:0007669"/>
    <property type="project" value="InterPro"/>
</dbReference>
<comment type="caution">
    <text evidence="1">The sequence shown here is derived from an EMBL/GenBank/DDBJ whole genome shotgun (WGS) entry which is preliminary data.</text>
</comment>